<comment type="cofactor">
    <cofactor evidence="2">
        <name>Mg(2+)</name>
        <dbReference type="ChEBI" id="CHEBI:18420"/>
    </cofactor>
</comment>
<name>A0A919LDN0_9ACTN</name>
<dbReference type="EC" id="4.2.3.-" evidence="2"/>
<dbReference type="GO" id="GO:0010333">
    <property type="term" value="F:terpene synthase activity"/>
    <property type="evidence" value="ECO:0007669"/>
    <property type="project" value="InterPro"/>
</dbReference>
<dbReference type="Gene3D" id="1.10.600.10">
    <property type="entry name" value="Farnesyl Diphosphate Synthase"/>
    <property type="match status" value="2"/>
</dbReference>
<dbReference type="SUPFAM" id="SSF48576">
    <property type="entry name" value="Terpenoid synthases"/>
    <property type="match status" value="2"/>
</dbReference>
<dbReference type="GO" id="GO:0046872">
    <property type="term" value="F:metal ion binding"/>
    <property type="evidence" value="ECO:0007669"/>
    <property type="project" value="UniProtKB-KW"/>
</dbReference>
<keyword evidence="1 2" id="KW-0456">Lyase</keyword>
<reference evidence="3" key="1">
    <citation type="submission" date="2020-09" db="EMBL/GenBank/DDBJ databases">
        <title>Whole genome shotgun sequence of Streptomyces xanthophaeus NBRC 12829.</title>
        <authorList>
            <person name="Komaki H."/>
            <person name="Tamura T."/>
        </authorList>
    </citation>
    <scope>NUCLEOTIDE SEQUENCE</scope>
    <source>
        <strain evidence="3">NBRC 12829</strain>
    </source>
</reference>
<dbReference type="Pfam" id="PF19086">
    <property type="entry name" value="Terpene_syn_C_2"/>
    <property type="match status" value="2"/>
</dbReference>
<comment type="similarity">
    <text evidence="2">Belongs to the terpene synthase family.</text>
</comment>
<organism evidence="3 4">
    <name type="scientific">Streptomyces xanthophaeus</name>
    <dbReference type="NCBI Taxonomy" id="67385"/>
    <lineage>
        <taxon>Bacteria</taxon>
        <taxon>Bacillati</taxon>
        <taxon>Actinomycetota</taxon>
        <taxon>Actinomycetes</taxon>
        <taxon>Kitasatosporales</taxon>
        <taxon>Streptomycetaceae</taxon>
        <taxon>Streptomyces</taxon>
    </lineage>
</organism>
<sequence>MTQPFQLPDFYVPYPARLNPHLEGARVHTRQWARDLGMLEGSGVWEQRDLDSHDYALLCSYTHPDCDSDALDLVTDWYVWVFFFDDHFLEMYKRSQDREGARDYLERLAAFMPMDLADGFPEATNPVEAGLADLWTRTVPAMSMDWRERFSVSTKNLLNESMWELANINIGRIANPLEYIEMRRKVGGAPWSAGLIEYVSAEVPARIAHSRPLAVLRDAFSDAVHIRNDIFSYQREVADEGELSNAILVLETFLDCTTQEAAETSNDLLTSRLQQFEHTALSEIPQLIADHALNPAEAAAILAYAKGLQDWQSGGHEWHMVSSRYMNKEARSTTALTLPFLPSGLGSAALDVRSVFAPRAMEMRRRSFTHVPFQRTGPSVIPDIYMPFRLSLSPHHQHALEESVAWARRMGLLDAQPGDPASAIWDEQRLRGFDFALCSAGLDPDATPEQLALNACWLTWGTYGDDYYPVAFAQTRNLPAAKAATARLITMIPVDHAEQPEPLTAMERSLGDLWVRTTTAMAADHREEFRTCLVTMLESWVWEVDNCIANRIPDPVDYAEMRRHTFGSELTMYLCRLGLSGRGIPQEIYGSGVIRSLENAAMDTACLLNDIFSYQKEIEVEGEVHNHVLVTQNFFDIGYPEALRICHALMTQRTEEFEHIVATQLPVLYDDWKLDGEARAGLDAYVRELQDWLAGILNWHQKVRRYREEDLHRAPSGPALASWSPQFGMAAAKIPYAGRTI</sequence>
<dbReference type="OrthoDB" id="2989600at2"/>
<dbReference type="InterPro" id="IPR034686">
    <property type="entry name" value="Terpene_cyclase-like_2"/>
</dbReference>
<gene>
    <name evidence="3" type="primary">cyc2</name>
    <name evidence="3" type="ORF">Sxan_40250</name>
</gene>
<accession>A0A919LDN0</accession>
<dbReference type="PANTHER" id="PTHR35201">
    <property type="entry name" value="TERPENE SYNTHASE"/>
    <property type="match status" value="1"/>
</dbReference>
<dbReference type="InterPro" id="IPR008949">
    <property type="entry name" value="Isoprenoid_synthase_dom_sf"/>
</dbReference>
<keyword evidence="2" id="KW-0460">Magnesium</keyword>
<dbReference type="EMBL" id="BNEE01000006">
    <property type="protein sequence ID" value="GHI86661.1"/>
    <property type="molecule type" value="Genomic_DNA"/>
</dbReference>
<dbReference type="PANTHER" id="PTHR35201:SF4">
    <property type="entry name" value="BETA-PINACENE SYNTHASE-RELATED"/>
    <property type="match status" value="1"/>
</dbReference>
<dbReference type="SFLD" id="SFLDS00005">
    <property type="entry name" value="Isoprenoid_Synthase_Type_I"/>
    <property type="match status" value="2"/>
</dbReference>
<protein>
    <recommendedName>
        <fullName evidence="2">Terpene synthase</fullName>
        <ecNumber evidence="2">4.2.3.-</ecNumber>
    </recommendedName>
</protein>
<dbReference type="SFLD" id="SFLDG01020">
    <property type="entry name" value="Terpene_Cyclase_Like_2"/>
    <property type="match status" value="2"/>
</dbReference>
<comment type="caution">
    <text evidence="3">The sequence shown here is derived from an EMBL/GenBank/DDBJ whole genome shotgun (WGS) entry which is preliminary data.</text>
</comment>
<dbReference type="Proteomes" id="UP000600026">
    <property type="component" value="Unassembled WGS sequence"/>
</dbReference>
<dbReference type="RefSeq" id="WP_031151508.1">
    <property type="nucleotide sequence ID" value="NZ_BNEE01000006.1"/>
</dbReference>
<proteinExistence type="inferred from homology"/>
<evidence type="ECO:0000256" key="2">
    <source>
        <dbReference type="RuleBase" id="RU366034"/>
    </source>
</evidence>
<evidence type="ECO:0000256" key="1">
    <source>
        <dbReference type="ARBA" id="ARBA00023239"/>
    </source>
</evidence>
<evidence type="ECO:0000313" key="4">
    <source>
        <dbReference type="Proteomes" id="UP000600026"/>
    </source>
</evidence>
<keyword evidence="2" id="KW-0479">Metal-binding</keyword>
<keyword evidence="4" id="KW-1185">Reference proteome</keyword>
<dbReference type="AlphaFoldDB" id="A0A919LDN0"/>
<evidence type="ECO:0000313" key="3">
    <source>
        <dbReference type="EMBL" id="GHI86661.1"/>
    </source>
</evidence>